<dbReference type="EMBL" id="LELK01000001">
    <property type="protein sequence ID" value="KMM37790.1"/>
    <property type="molecule type" value="Genomic_DNA"/>
</dbReference>
<protein>
    <submittedName>
        <fullName evidence="1">Uncharacterized protein</fullName>
    </submittedName>
</protein>
<dbReference type="AlphaFoldDB" id="A0A0J6CX76"/>
<dbReference type="InterPro" id="IPR020277">
    <property type="entry name" value="DUF2624"/>
</dbReference>
<organism evidence="1 2">
    <name type="scientific">Guptibacillus hwajinpoensis</name>
    <dbReference type="NCBI Taxonomy" id="208199"/>
    <lineage>
        <taxon>Bacteria</taxon>
        <taxon>Bacillati</taxon>
        <taxon>Bacillota</taxon>
        <taxon>Bacilli</taxon>
        <taxon>Bacillales</taxon>
        <taxon>Guptibacillaceae</taxon>
        <taxon>Guptibacillus</taxon>
    </lineage>
</organism>
<reference evidence="1" key="1">
    <citation type="submission" date="2015-06" db="EMBL/GenBank/DDBJ databases">
        <authorList>
            <person name="Liu B."/>
            <person name="Wang J."/>
            <person name="Zhu Y."/>
            <person name="Liu G."/>
            <person name="Chen Q."/>
            <person name="Zheng C."/>
            <person name="Che J."/>
            <person name="Ge C."/>
            <person name="Shi H."/>
            <person name="Pan Z."/>
            <person name="Liu X."/>
        </authorList>
    </citation>
    <scope>NUCLEOTIDE SEQUENCE [LARGE SCALE GENOMIC DNA]</scope>
    <source>
        <strain evidence="1">DSM 16346</strain>
    </source>
</reference>
<evidence type="ECO:0000313" key="2">
    <source>
        <dbReference type="Proteomes" id="UP000035996"/>
    </source>
</evidence>
<evidence type="ECO:0000313" key="1">
    <source>
        <dbReference type="EMBL" id="KMM37790.1"/>
    </source>
</evidence>
<comment type="caution">
    <text evidence="1">The sequence shown here is derived from an EMBL/GenBank/DDBJ whole genome shotgun (WGS) entry which is preliminary data.</text>
</comment>
<name>A0A0J6CX76_9BACL</name>
<dbReference type="GeneID" id="301326250"/>
<dbReference type="Proteomes" id="UP000035996">
    <property type="component" value="Unassembled WGS sequence"/>
</dbReference>
<dbReference type="Pfam" id="PF11116">
    <property type="entry name" value="DUF2624"/>
    <property type="match status" value="1"/>
</dbReference>
<proteinExistence type="predicted"/>
<keyword evidence="2" id="KW-1185">Reference proteome</keyword>
<gene>
    <name evidence="1" type="ORF">AB986_00075</name>
</gene>
<sequence>MNPIQLQLVNFKLNRITTDELLQLSKQYNITLSEKDAKKIVQILKQENIDIANQTQRKRILMKISREVSPAVASRVNKLILSFLNE</sequence>
<dbReference type="OrthoDB" id="2969753at2"/>
<accession>A0A0J6CX76</accession>
<dbReference type="RefSeq" id="WP_048308863.1">
    <property type="nucleotide sequence ID" value="NZ_CP119526.1"/>
</dbReference>